<name>A0ABT7IK33_9GAMM</name>
<gene>
    <name evidence="1" type="ORF">QPM17_23210</name>
</gene>
<protein>
    <submittedName>
        <fullName evidence="1">Uncharacterized protein</fullName>
    </submittedName>
</protein>
<organism evidence="1 2">
    <name type="scientific">Marinobacter azerbaijanicus</name>
    <dbReference type="NCBI Taxonomy" id="3050455"/>
    <lineage>
        <taxon>Bacteria</taxon>
        <taxon>Pseudomonadati</taxon>
        <taxon>Pseudomonadota</taxon>
        <taxon>Gammaproteobacteria</taxon>
        <taxon>Pseudomonadales</taxon>
        <taxon>Marinobacteraceae</taxon>
        <taxon>Marinobacter</taxon>
    </lineage>
</organism>
<comment type="caution">
    <text evidence="1">The sequence shown here is derived from an EMBL/GenBank/DDBJ whole genome shotgun (WGS) entry which is preliminary data.</text>
</comment>
<evidence type="ECO:0000313" key="2">
    <source>
        <dbReference type="Proteomes" id="UP001227964"/>
    </source>
</evidence>
<keyword evidence="2" id="KW-1185">Reference proteome</keyword>
<sequence>MMSFRSDFVVIMTRTAMSGGICVGAYDVVNEKMIRLLDNRAGRLTADAPYQIGEVYSMVYAERYNLIPPHAEDVAVYEAEYRGECPDDYFDGLVNDVTVFSVRLSELFDGKLHWESSGFILEDDLPGYSVQIATLQHPLMRDDDYFRSLGLGGRKRIKYVGEKPIRYLPMIIQPGVKIRFSLARFWDKGDGVKRAYLQISGIY</sequence>
<reference evidence="1 2" key="1">
    <citation type="submission" date="2023-06" db="EMBL/GenBank/DDBJ databases">
        <title>Marinobacter azerbaijanicus a moderately halophilic, isolated from Urmia Lake in Azerbaijan region of Iran.</title>
        <authorList>
            <person name="Sanchez-Porro C."/>
            <person name="Aghdam E.M."/>
            <person name="Saheb S.M."/>
            <person name="Tarhriz V."/>
            <person name="Kazemi E."/>
            <person name="Ammozegar M.A."/>
            <person name="Ventosa A."/>
            <person name="Hejazi M.S."/>
        </authorList>
    </citation>
    <scope>NUCLEOTIDE SEQUENCE [LARGE SCALE GENOMIC DNA]</scope>
    <source>
        <strain evidence="1 2">TBZ242</strain>
    </source>
</reference>
<proteinExistence type="predicted"/>
<evidence type="ECO:0000313" key="1">
    <source>
        <dbReference type="EMBL" id="MDL0434053.1"/>
    </source>
</evidence>
<dbReference type="RefSeq" id="WP_285394124.1">
    <property type="nucleotide sequence ID" value="NZ_JASSVS010000039.1"/>
</dbReference>
<dbReference type="EMBL" id="JASSVS010000039">
    <property type="protein sequence ID" value="MDL0434053.1"/>
    <property type="molecule type" value="Genomic_DNA"/>
</dbReference>
<accession>A0ABT7IK33</accession>
<dbReference type="Proteomes" id="UP001227964">
    <property type="component" value="Unassembled WGS sequence"/>
</dbReference>